<reference evidence="2 3" key="1">
    <citation type="submission" date="2013-11" db="EMBL/GenBank/DDBJ databases">
        <title>The Genome Sequence of Plasmodium yoelii 17X.</title>
        <authorList>
            <consortium name="The Broad Institute Genomics Platform"/>
            <consortium name="The Broad Institute Genome Sequencing Center for Infectious Disease"/>
            <person name="Neafsey D."/>
            <person name="Adams J."/>
            <person name="Walker B."/>
            <person name="Young S.K."/>
            <person name="Zeng Q."/>
            <person name="Gargeya S."/>
            <person name="Fitzgerald M."/>
            <person name="Haas B."/>
            <person name="Abouelleil A."/>
            <person name="Alvarado L."/>
            <person name="Chapman S.B."/>
            <person name="Gainer-Dewar J."/>
            <person name="Goldberg J."/>
            <person name="Griggs A."/>
            <person name="Gujja S."/>
            <person name="Hansen M."/>
            <person name="Howarth C."/>
            <person name="Imamovic A."/>
            <person name="Ireland A."/>
            <person name="Larimer J."/>
            <person name="McCowan C."/>
            <person name="Murphy C."/>
            <person name="Pearson M."/>
            <person name="Poon T.W."/>
            <person name="Priest M."/>
            <person name="Roberts A."/>
            <person name="Saif S."/>
            <person name="Shea T."/>
            <person name="Sykes S."/>
            <person name="Wortman J."/>
            <person name="Nusbaum C."/>
            <person name="Birren B."/>
        </authorList>
    </citation>
    <scope>NUCLEOTIDE SEQUENCE [LARGE SCALE GENOMIC DNA]</scope>
    <source>
        <strain evidence="2 3">17X</strain>
    </source>
</reference>
<gene>
    <name evidence="2" type="ORF">YYC_05871</name>
</gene>
<organism evidence="2 3">
    <name type="scientific">Plasmodium yoelii 17X</name>
    <dbReference type="NCBI Taxonomy" id="1323249"/>
    <lineage>
        <taxon>Eukaryota</taxon>
        <taxon>Sar</taxon>
        <taxon>Alveolata</taxon>
        <taxon>Apicomplexa</taxon>
        <taxon>Aconoidasida</taxon>
        <taxon>Haemosporida</taxon>
        <taxon>Plasmodiidae</taxon>
        <taxon>Plasmodium</taxon>
        <taxon>Plasmodium (Vinckeia)</taxon>
    </lineage>
</organism>
<dbReference type="OrthoDB" id="373297at2759"/>
<sequence>MHDGDYCIDVECKNDTDRLNARCLHIFDAFFKNKSAFETDANGNIYIVQYILIWLSYVLSLIESNEADNRTSFYNKYINGGDKYNKNIDDATAYKNYKDLIDKNNYILIHYVTFVLGLMEKAQIAIIV</sequence>
<keyword evidence="1" id="KW-0472">Membrane</keyword>
<keyword evidence="3" id="KW-1185">Reference proteome</keyword>
<keyword evidence="1" id="KW-0812">Transmembrane</keyword>
<dbReference type="EMBL" id="KI635832">
    <property type="protein sequence ID" value="ETB56089.1"/>
    <property type="molecule type" value="Genomic_DNA"/>
</dbReference>
<feature type="transmembrane region" description="Helical" evidence="1">
    <location>
        <begin position="43"/>
        <end position="62"/>
    </location>
</feature>
<keyword evidence="1" id="KW-1133">Transmembrane helix</keyword>
<protein>
    <recommendedName>
        <fullName evidence="4">Plasmodium variant antigen protein Cir/Yir/Bir</fullName>
    </recommendedName>
</protein>
<evidence type="ECO:0000256" key="1">
    <source>
        <dbReference type="SAM" id="Phobius"/>
    </source>
</evidence>
<evidence type="ECO:0008006" key="4">
    <source>
        <dbReference type="Google" id="ProtNLM"/>
    </source>
</evidence>
<name>V7P9Q5_PLAYE</name>
<dbReference type="NCBIfam" id="TIGR01590">
    <property type="entry name" value="yir-bir-cir_Pla"/>
    <property type="match status" value="1"/>
</dbReference>
<dbReference type="AlphaFoldDB" id="V7P9Q5"/>
<proteinExistence type="predicted"/>
<evidence type="ECO:0000313" key="3">
    <source>
        <dbReference type="Proteomes" id="UP000018538"/>
    </source>
</evidence>
<evidence type="ECO:0000313" key="2">
    <source>
        <dbReference type="EMBL" id="ETB56089.1"/>
    </source>
</evidence>
<dbReference type="InterPro" id="IPR006477">
    <property type="entry name" value="Yir_bir_cir"/>
</dbReference>
<dbReference type="Pfam" id="PF06022">
    <property type="entry name" value="Cir_Bir_Yir"/>
    <property type="match status" value="1"/>
</dbReference>
<dbReference type="Proteomes" id="UP000018538">
    <property type="component" value="Unassembled WGS sequence"/>
</dbReference>
<accession>V7P9Q5</accession>